<reference evidence="3" key="3">
    <citation type="submission" date="2015-03" db="EMBL/GenBank/DDBJ databases">
        <authorList>
            <consortium name="Pathogen Informatics"/>
            <person name="Murphy D."/>
        </authorList>
    </citation>
    <scope>NUCLEOTIDE SEQUENCE</scope>
    <source>
        <strain evidence="3">N09902308</strain>
    </source>
</reference>
<proteinExistence type="predicted"/>
<dbReference type="EMBL" id="CFOH01000612">
    <property type="protein sequence ID" value="CFE63120.1"/>
    <property type="molecule type" value="Genomic_DNA"/>
</dbReference>
<evidence type="ECO:0000313" key="6">
    <source>
        <dbReference type="Proteomes" id="UP000046947"/>
    </source>
</evidence>
<organism evidence="2 4">
    <name type="scientific">Mycobacterium tuberculosis</name>
    <dbReference type="NCBI Taxonomy" id="1773"/>
    <lineage>
        <taxon>Bacteria</taxon>
        <taxon>Bacillati</taxon>
        <taxon>Actinomycetota</taxon>
        <taxon>Actinomycetes</taxon>
        <taxon>Mycobacteriales</taxon>
        <taxon>Mycobacteriaceae</taxon>
        <taxon>Mycobacterium</taxon>
        <taxon>Mycobacterium tuberculosis complex</taxon>
    </lineage>
</organism>
<protein>
    <submittedName>
        <fullName evidence="2">Uncharacterized protein</fullName>
    </submittedName>
</protein>
<gene>
    <name evidence="1" type="ORF">ERS007688_03097</name>
    <name evidence="2" type="ORF">ERS007703_03464</name>
    <name evidence="3" type="ORF">ERS007739_00590</name>
</gene>
<sequence>MKGWLSIKVLLTVALSTPISTSRAASRYPRTLAQRNDPVSVANPA</sequence>
<evidence type="ECO:0000313" key="3">
    <source>
        <dbReference type="EMBL" id="COX05415.1"/>
    </source>
</evidence>
<dbReference type="Proteomes" id="UP000046947">
    <property type="component" value="Unassembled WGS sequence"/>
</dbReference>
<reference evidence="2" key="1">
    <citation type="submission" date="2015-03" db="EMBL/GenBank/DDBJ databases">
        <authorList>
            <person name="Murphy D."/>
        </authorList>
    </citation>
    <scope>NUCLEOTIDE SEQUENCE [LARGE SCALE GENOMIC DNA]</scope>
    <source>
        <strain evidence="2">K00500041</strain>
    </source>
</reference>
<dbReference type="EMBL" id="CSBK01000175">
    <property type="protein sequence ID" value="COX05415.1"/>
    <property type="molecule type" value="Genomic_DNA"/>
</dbReference>
<reference evidence="4 5" key="2">
    <citation type="submission" date="2015-03" db="EMBL/GenBank/DDBJ databases">
        <authorList>
            <consortium name="Pathogen Informatics"/>
        </authorList>
    </citation>
    <scope>NUCLEOTIDE SEQUENCE [LARGE SCALE GENOMIC DNA]</scope>
    <source>
        <strain evidence="1 6">H09601792</strain>
        <strain evidence="4">K00500041</strain>
        <strain evidence="5">N09902308</strain>
    </source>
</reference>
<dbReference type="Proteomes" id="UP000039021">
    <property type="component" value="Unassembled WGS sequence"/>
</dbReference>
<dbReference type="AlphaFoldDB" id="A0A0T9G6C8"/>
<accession>A0A0T9G6C8</accession>
<evidence type="ECO:0000313" key="1">
    <source>
        <dbReference type="EMBL" id="CFE63120.1"/>
    </source>
</evidence>
<evidence type="ECO:0000313" key="2">
    <source>
        <dbReference type="EMBL" id="COW35076.1"/>
    </source>
</evidence>
<evidence type="ECO:0000313" key="5">
    <source>
        <dbReference type="Proteomes" id="UP000039021"/>
    </source>
</evidence>
<dbReference type="EMBL" id="CSAE01000472">
    <property type="protein sequence ID" value="COW35076.1"/>
    <property type="molecule type" value="Genomic_DNA"/>
</dbReference>
<dbReference type="Proteomes" id="UP000038802">
    <property type="component" value="Unassembled WGS sequence"/>
</dbReference>
<evidence type="ECO:0000313" key="4">
    <source>
        <dbReference type="Proteomes" id="UP000038802"/>
    </source>
</evidence>
<name>A0A0T9G6C8_MYCTX</name>